<keyword evidence="3" id="KW-1185">Reference proteome</keyword>
<evidence type="ECO:0000259" key="1">
    <source>
        <dbReference type="PROSITE" id="PS51462"/>
    </source>
</evidence>
<proteinExistence type="predicted"/>
<evidence type="ECO:0000313" key="2">
    <source>
        <dbReference type="EMBL" id="SDK81903.1"/>
    </source>
</evidence>
<dbReference type="Pfam" id="PF00293">
    <property type="entry name" value="NUDIX"/>
    <property type="match status" value="1"/>
</dbReference>
<dbReference type="SUPFAM" id="SSF55811">
    <property type="entry name" value="Nudix"/>
    <property type="match status" value="1"/>
</dbReference>
<dbReference type="InterPro" id="IPR015797">
    <property type="entry name" value="NUDIX_hydrolase-like_dom_sf"/>
</dbReference>
<dbReference type="AlphaFoldDB" id="A0A1G9F0V1"/>
<sequence>MNRWSPHVTVASVIERAGRYLLVEEDHGDPFSLFNQPAGHLERGERLTEAAARETREEAAWHVAITDYLGLTTFTAADGLVFHSHAFVGTPLARLDEPLDDGIVAAHWLTFDEIDDLDRAGRLRSPLVMQRLRDLRGGRVYPLNVIRER</sequence>
<name>A0A1G9F0V1_9GAMM</name>
<dbReference type="GO" id="GO:0003824">
    <property type="term" value="F:catalytic activity"/>
    <property type="evidence" value="ECO:0007669"/>
    <property type="project" value="UniProtKB-ARBA"/>
</dbReference>
<dbReference type="OrthoDB" id="8594221at2"/>
<evidence type="ECO:0000313" key="3">
    <source>
        <dbReference type="Proteomes" id="UP000198654"/>
    </source>
</evidence>
<accession>A0A1G9F0V1</accession>
<dbReference type="PROSITE" id="PS51462">
    <property type="entry name" value="NUDIX"/>
    <property type="match status" value="1"/>
</dbReference>
<dbReference type="Proteomes" id="UP000198654">
    <property type="component" value="Unassembled WGS sequence"/>
</dbReference>
<dbReference type="STRING" id="119000.SAMN05661010_00185"/>
<dbReference type="PANTHER" id="PTHR43222">
    <property type="entry name" value="NUDIX HYDROLASE 23"/>
    <property type="match status" value="1"/>
</dbReference>
<dbReference type="Gene3D" id="3.90.79.10">
    <property type="entry name" value="Nucleoside Triphosphate Pyrophosphohydrolase"/>
    <property type="match status" value="1"/>
</dbReference>
<organism evidence="2 3">
    <name type="scientific">Modicisalibacter muralis</name>
    <dbReference type="NCBI Taxonomy" id="119000"/>
    <lineage>
        <taxon>Bacteria</taxon>
        <taxon>Pseudomonadati</taxon>
        <taxon>Pseudomonadota</taxon>
        <taxon>Gammaproteobacteria</taxon>
        <taxon>Oceanospirillales</taxon>
        <taxon>Halomonadaceae</taxon>
        <taxon>Modicisalibacter</taxon>
    </lineage>
</organism>
<dbReference type="EMBL" id="FNGI01000001">
    <property type="protein sequence ID" value="SDK81903.1"/>
    <property type="molecule type" value="Genomic_DNA"/>
</dbReference>
<protein>
    <submittedName>
        <fullName evidence="2">ADP-ribose pyrophosphatase YjhB, NUDIX family</fullName>
    </submittedName>
</protein>
<feature type="domain" description="Nudix hydrolase" evidence="1">
    <location>
        <begin position="5"/>
        <end position="131"/>
    </location>
</feature>
<reference evidence="2 3" key="1">
    <citation type="submission" date="2016-10" db="EMBL/GenBank/DDBJ databases">
        <authorList>
            <person name="de Groot N.N."/>
        </authorList>
    </citation>
    <scope>NUCLEOTIDE SEQUENCE [LARGE SCALE GENOMIC DNA]</scope>
    <source>
        <strain evidence="2 3">DSM 14789</strain>
    </source>
</reference>
<dbReference type="RefSeq" id="WP_089724626.1">
    <property type="nucleotide sequence ID" value="NZ_FNGI01000001.1"/>
</dbReference>
<dbReference type="PANTHER" id="PTHR43222:SF11">
    <property type="entry name" value="PHOSPHATASE NUDJ"/>
    <property type="match status" value="1"/>
</dbReference>
<dbReference type="InterPro" id="IPR000086">
    <property type="entry name" value="NUDIX_hydrolase_dom"/>
</dbReference>
<gene>
    <name evidence="2" type="ORF">SAMN05661010_00185</name>
</gene>